<evidence type="ECO:0000313" key="4">
    <source>
        <dbReference type="Proteomes" id="UP000553888"/>
    </source>
</evidence>
<name>A0A852Y8D3_9MICO</name>
<dbReference type="EMBL" id="JACBZY010000001">
    <property type="protein sequence ID" value="NYG97564.1"/>
    <property type="molecule type" value="Genomic_DNA"/>
</dbReference>
<keyword evidence="2" id="KW-0472">Membrane</keyword>
<evidence type="ECO:0000256" key="1">
    <source>
        <dbReference type="SAM" id="MobiDB-lite"/>
    </source>
</evidence>
<feature type="transmembrane region" description="Helical" evidence="2">
    <location>
        <begin position="7"/>
        <end position="25"/>
    </location>
</feature>
<dbReference type="Pfam" id="PF14012">
    <property type="entry name" value="DUF4229"/>
    <property type="match status" value="1"/>
</dbReference>
<reference evidence="3 4" key="1">
    <citation type="submission" date="2020-07" db="EMBL/GenBank/DDBJ databases">
        <title>Sequencing the genomes of 1000 actinobacteria strains.</title>
        <authorList>
            <person name="Klenk H.-P."/>
        </authorList>
    </citation>
    <scope>NUCLEOTIDE SEQUENCE [LARGE SCALE GENOMIC DNA]</scope>
    <source>
        <strain evidence="3 4">DSM 23141</strain>
    </source>
</reference>
<protein>
    <recommendedName>
        <fullName evidence="5">DUF4229 domain-containing protein</fullName>
    </recommendedName>
</protein>
<feature type="compositionally biased region" description="Basic and acidic residues" evidence="1">
    <location>
        <begin position="91"/>
        <end position="102"/>
    </location>
</feature>
<feature type="region of interest" description="Disordered" evidence="1">
    <location>
        <begin position="59"/>
        <end position="102"/>
    </location>
</feature>
<accession>A0A852Y8D3</accession>
<keyword evidence="2" id="KW-1133">Transmembrane helix</keyword>
<comment type="caution">
    <text evidence="3">The sequence shown here is derived from an EMBL/GenBank/DDBJ whole genome shotgun (WGS) entry which is preliminary data.</text>
</comment>
<organism evidence="3 4">
    <name type="scientific">Schumannella luteola</name>
    <dbReference type="NCBI Taxonomy" id="472059"/>
    <lineage>
        <taxon>Bacteria</taxon>
        <taxon>Bacillati</taxon>
        <taxon>Actinomycetota</taxon>
        <taxon>Actinomycetes</taxon>
        <taxon>Micrococcales</taxon>
        <taxon>Microbacteriaceae</taxon>
        <taxon>Schumannella</taxon>
    </lineage>
</organism>
<sequence>MPAWLRYALIRVGVFALVFAVLLLLGFHYVWAGLIAAVVGFCVGFIFFRGQRDEVATQLANRKPRRTTDESVEDAEDAGDTVAPSAPASEGDGRGQRQTEGE</sequence>
<dbReference type="Proteomes" id="UP000553888">
    <property type="component" value="Unassembled WGS sequence"/>
</dbReference>
<evidence type="ECO:0000256" key="2">
    <source>
        <dbReference type="SAM" id="Phobius"/>
    </source>
</evidence>
<keyword evidence="2" id="KW-0812">Transmembrane</keyword>
<evidence type="ECO:0008006" key="5">
    <source>
        <dbReference type="Google" id="ProtNLM"/>
    </source>
</evidence>
<dbReference type="RefSeq" id="WP_179564321.1">
    <property type="nucleotide sequence ID" value="NZ_JACBZY010000001.1"/>
</dbReference>
<proteinExistence type="predicted"/>
<feature type="transmembrane region" description="Helical" evidence="2">
    <location>
        <begin position="31"/>
        <end position="48"/>
    </location>
</feature>
<dbReference type="AlphaFoldDB" id="A0A852Y8D3"/>
<dbReference type="InterPro" id="IPR025323">
    <property type="entry name" value="DUF4229"/>
</dbReference>
<keyword evidence="4" id="KW-1185">Reference proteome</keyword>
<gene>
    <name evidence="3" type="ORF">BJ979_000190</name>
</gene>
<evidence type="ECO:0000313" key="3">
    <source>
        <dbReference type="EMBL" id="NYG97564.1"/>
    </source>
</evidence>
<feature type="compositionally biased region" description="Acidic residues" evidence="1">
    <location>
        <begin position="70"/>
        <end position="79"/>
    </location>
</feature>